<evidence type="ECO:0000256" key="1">
    <source>
        <dbReference type="SAM" id="MobiDB-lite"/>
    </source>
</evidence>
<evidence type="ECO:0000313" key="3">
    <source>
        <dbReference type="Proteomes" id="UP000030993"/>
    </source>
</evidence>
<accession>A0A0B2JXX0</accession>
<dbReference type="Proteomes" id="UP000030993">
    <property type="component" value="Unassembled WGS sequence"/>
</dbReference>
<name>A0A0B2JXX0_9FIRM</name>
<dbReference type="RefSeq" id="WP_039207048.1">
    <property type="nucleotide sequence ID" value="NZ_JSCE01000093.1"/>
</dbReference>
<dbReference type="EMBL" id="JSCE01000093">
    <property type="protein sequence ID" value="KHM52449.1"/>
    <property type="molecule type" value="Genomic_DNA"/>
</dbReference>
<evidence type="ECO:0000313" key="2">
    <source>
        <dbReference type="EMBL" id="KHM52449.1"/>
    </source>
</evidence>
<feature type="compositionally biased region" description="Polar residues" evidence="1">
    <location>
        <begin position="32"/>
        <end position="43"/>
    </location>
</feature>
<proteinExistence type="predicted"/>
<keyword evidence="3" id="KW-1185">Reference proteome</keyword>
<dbReference type="AlphaFoldDB" id="A0A0B2JXX0"/>
<sequence length="289" mass="31599">MLEAIGRVGASSRQRNYQLVAQYRANLGRNLMPSNTSQLQQSVKKNHTSPSSGISSSDAIETASIRSKLQEGQRLSSIEMDHLSLKNPALHRKAEDVEEARVSFENSLAGCHTKQEARDTLMKALNRDANTAIRASASESSEDNNIIDEQAAEASTVQQMVTSLMTQIKASLGNSTKAGKTAEIAASAKAIKADVETASETSMPLPPLKDTNPGANDQDILETFLFKIRALQNAWDKFVHTQDYKTMPEGIKEAGKQQPDSRVMDMIKRYSPYKIQAQMATASNVDIAQ</sequence>
<comment type="caution">
    <text evidence="2">The sequence shown here is derived from an EMBL/GenBank/DDBJ whole genome shotgun (WGS) entry which is preliminary data.</text>
</comment>
<reference evidence="2 3" key="1">
    <citation type="journal article" date="2013" name="PLoS ONE">
        <title>Identification and characterization of three novel lipases belonging to families II and V from Anaerovibrio lipolyticus 5ST.</title>
        <authorList>
            <person name="Prive F."/>
            <person name="Kaderbhai N.N."/>
            <person name="Girdwood S."/>
            <person name="Worgan H.J."/>
            <person name="Pinloche E."/>
            <person name="Scollan N.D."/>
            <person name="Huws S.A."/>
            <person name="Newbold C.J."/>
        </authorList>
    </citation>
    <scope>NUCLEOTIDE SEQUENCE [LARGE SCALE GENOMIC DNA]</scope>
    <source>
        <strain evidence="2 3">5S</strain>
    </source>
</reference>
<dbReference type="STRING" id="82374.NZ47_04825"/>
<organism evidence="2 3">
    <name type="scientific">Anaerovibrio lipolyticus</name>
    <dbReference type="NCBI Taxonomy" id="82374"/>
    <lineage>
        <taxon>Bacteria</taxon>
        <taxon>Bacillati</taxon>
        <taxon>Bacillota</taxon>
        <taxon>Negativicutes</taxon>
        <taxon>Selenomonadales</taxon>
        <taxon>Selenomonadaceae</taxon>
        <taxon>Anaerovibrio</taxon>
    </lineage>
</organism>
<feature type="region of interest" description="Disordered" evidence="1">
    <location>
        <begin position="31"/>
        <end position="59"/>
    </location>
</feature>
<gene>
    <name evidence="2" type="ORF">NZ47_04825</name>
</gene>
<protein>
    <submittedName>
        <fullName evidence="2">Uncharacterized protein</fullName>
    </submittedName>
</protein>